<organism evidence="1 2">
    <name type="scientific">Marasmius crinis-equi</name>
    <dbReference type="NCBI Taxonomy" id="585013"/>
    <lineage>
        <taxon>Eukaryota</taxon>
        <taxon>Fungi</taxon>
        <taxon>Dikarya</taxon>
        <taxon>Basidiomycota</taxon>
        <taxon>Agaricomycotina</taxon>
        <taxon>Agaricomycetes</taxon>
        <taxon>Agaricomycetidae</taxon>
        <taxon>Agaricales</taxon>
        <taxon>Marasmiineae</taxon>
        <taxon>Marasmiaceae</taxon>
        <taxon>Marasmius</taxon>
    </lineage>
</organism>
<proteinExistence type="predicted"/>
<comment type="caution">
    <text evidence="1">The sequence shown here is derived from an EMBL/GenBank/DDBJ whole genome shotgun (WGS) entry which is preliminary data.</text>
</comment>
<evidence type="ECO:0000313" key="2">
    <source>
        <dbReference type="Proteomes" id="UP001465976"/>
    </source>
</evidence>
<gene>
    <name evidence="1" type="ORF">V5O48_011513</name>
</gene>
<sequence>MLMTTVVASPAAATSGGMFITIPPESQAPKNIEDSHSHVQNIFPRLSLASPQTIPIKEVQENHGTPLQNPQSLDMLRPRPENFNYPLCISKAGTRCIASLLPLGEAYLDGPLIAG</sequence>
<evidence type="ECO:0000313" key="1">
    <source>
        <dbReference type="EMBL" id="KAL0570445.1"/>
    </source>
</evidence>
<keyword evidence="2" id="KW-1185">Reference proteome</keyword>
<accession>A0ABR3F5C6</accession>
<dbReference type="EMBL" id="JBAHYK010000934">
    <property type="protein sequence ID" value="KAL0570445.1"/>
    <property type="molecule type" value="Genomic_DNA"/>
</dbReference>
<reference evidence="1 2" key="1">
    <citation type="submission" date="2024-02" db="EMBL/GenBank/DDBJ databases">
        <title>A draft genome for the cacao thread blight pathogen Marasmius crinis-equi.</title>
        <authorList>
            <person name="Cohen S.P."/>
            <person name="Baruah I.K."/>
            <person name="Amoako-Attah I."/>
            <person name="Bukari Y."/>
            <person name="Meinhardt L.W."/>
            <person name="Bailey B.A."/>
        </authorList>
    </citation>
    <scope>NUCLEOTIDE SEQUENCE [LARGE SCALE GENOMIC DNA]</scope>
    <source>
        <strain evidence="1 2">GH-76</strain>
    </source>
</reference>
<dbReference type="Proteomes" id="UP001465976">
    <property type="component" value="Unassembled WGS sequence"/>
</dbReference>
<name>A0ABR3F5C6_9AGAR</name>
<protein>
    <submittedName>
        <fullName evidence="1">Uncharacterized protein</fullName>
    </submittedName>
</protein>